<keyword evidence="5" id="KW-1185">Reference proteome</keyword>
<evidence type="ECO:0000313" key="4">
    <source>
        <dbReference type="EMBL" id="CAL1373746.1"/>
    </source>
</evidence>
<gene>
    <name evidence="4" type="ORF">LTRI10_LOCUS15661</name>
</gene>
<reference evidence="4 5" key="1">
    <citation type="submission" date="2024-04" db="EMBL/GenBank/DDBJ databases">
        <authorList>
            <person name="Fracassetti M."/>
        </authorList>
    </citation>
    <scope>NUCLEOTIDE SEQUENCE [LARGE SCALE GENOMIC DNA]</scope>
</reference>
<feature type="compositionally biased region" description="Low complexity" evidence="3">
    <location>
        <begin position="74"/>
        <end position="83"/>
    </location>
</feature>
<dbReference type="AlphaFoldDB" id="A0AAV2DIQ3"/>
<dbReference type="GO" id="GO:0009414">
    <property type="term" value="P:response to water deprivation"/>
    <property type="evidence" value="ECO:0007669"/>
    <property type="project" value="UniProtKB-ARBA"/>
</dbReference>
<dbReference type="Proteomes" id="UP001497516">
    <property type="component" value="Chromosome 3"/>
</dbReference>
<evidence type="ECO:0000313" key="5">
    <source>
        <dbReference type="Proteomes" id="UP001497516"/>
    </source>
</evidence>
<dbReference type="PANTHER" id="PTHR33346">
    <property type="entry name" value="DEHYDRIN XERO 2-RELATED"/>
    <property type="match status" value="1"/>
</dbReference>
<evidence type="ECO:0000256" key="2">
    <source>
        <dbReference type="RuleBase" id="RU003995"/>
    </source>
</evidence>
<sequence>MENYQNQYGATRRTTGEYGSHTDPVVGQQVDEYGNPIINPSAAPGYGAAGTTTGVGLHHGKEGHHGIAGKLHRSGGSSSSSSSSEDDGYGGRRKKKGLKQKIKEKIPGVHSGEHDHPQATSTTTPGGYHSADEPHHKKGVMEKIKDKVTGTHHNY</sequence>
<organism evidence="4 5">
    <name type="scientific">Linum trigynum</name>
    <dbReference type="NCBI Taxonomy" id="586398"/>
    <lineage>
        <taxon>Eukaryota</taxon>
        <taxon>Viridiplantae</taxon>
        <taxon>Streptophyta</taxon>
        <taxon>Embryophyta</taxon>
        <taxon>Tracheophyta</taxon>
        <taxon>Spermatophyta</taxon>
        <taxon>Magnoliopsida</taxon>
        <taxon>eudicotyledons</taxon>
        <taxon>Gunneridae</taxon>
        <taxon>Pentapetalae</taxon>
        <taxon>rosids</taxon>
        <taxon>fabids</taxon>
        <taxon>Malpighiales</taxon>
        <taxon>Linaceae</taxon>
        <taxon>Linum</taxon>
    </lineage>
</organism>
<feature type="region of interest" description="Disordered" evidence="3">
    <location>
        <begin position="1"/>
        <end position="155"/>
    </location>
</feature>
<dbReference type="GO" id="GO:0005829">
    <property type="term" value="C:cytosol"/>
    <property type="evidence" value="ECO:0007669"/>
    <property type="project" value="TreeGrafter"/>
</dbReference>
<feature type="compositionally biased region" description="Basic residues" evidence="3">
    <location>
        <begin position="91"/>
        <end position="100"/>
    </location>
</feature>
<dbReference type="InterPro" id="IPR000167">
    <property type="entry name" value="Dehydrin"/>
</dbReference>
<name>A0AAV2DIQ3_9ROSI</name>
<proteinExistence type="inferred from homology"/>
<dbReference type="GO" id="GO:0009631">
    <property type="term" value="P:cold acclimation"/>
    <property type="evidence" value="ECO:0007669"/>
    <property type="project" value="TreeGrafter"/>
</dbReference>
<feature type="compositionally biased region" description="Polar residues" evidence="3">
    <location>
        <begin position="1"/>
        <end position="13"/>
    </location>
</feature>
<feature type="compositionally biased region" description="Low complexity" evidence="3">
    <location>
        <begin position="42"/>
        <end position="54"/>
    </location>
</feature>
<dbReference type="EMBL" id="OZ034816">
    <property type="protein sequence ID" value="CAL1373746.1"/>
    <property type="molecule type" value="Genomic_DNA"/>
</dbReference>
<evidence type="ECO:0008006" key="6">
    <source>
        <dbReference type="Google" id="ProtNLM"/>
    </source>
</evidence>
<dbReference type="Pfam" id="PF00257">
    <property type="entry name" value="Dehydrin"/>
    <property type="match status" value="1"/>
</dbReference>
<dbReference type="PROSITE" id="PS00823">
    <property type="entry name" value="DEHYDRIN_2"/>
    <property type="match status" value="1"/>
</dbReference>
<dbReference type="PROSITE" id="PS00315">
    <property type="entry name" value="DEHYDRIN_1"/>
    <property type="match status" value="1"/>
</dbReference>
<dbReference type="InterPro" id="IPR030513">
    <property type="entry name" value="Dehydrin_CS"/>
</dbReference>
<comment type="similarity">
    <text evidence="1 2">Belongs to the plant dehydrin family.</text>
</comment>
<feature type="compositionally biased region" description="Basic and acidic residues" evidence="3">
    <location>
        <begin position="130"/>
        <end position="149"/>
    </location>
</feature>
<accession>A0AAV2DIQ3</accession>
<feature type="compositionally biased region" description="Basic and acidic residues" evidence="3">
    <location>
        <begin position="101"/>
        <end position="117"/>
    </location>
</feature>
<dbReference type="PANTHER" id="PTHR33346:SF42">
    <property type="entry name" value="DEHYDRIN XERO 1"/>
    <property type="match status" value="1"/>
</dbReference>
<evidence type="ECO:0000256" key="3">
    <source>
        <dbReference type="SAM" id="MobiDB-lite"/>
    </source>
</evidence>
<protein>
    <recommendedName>
        <fullName evidence="6">Dehydrin</fullName>
    </recommendedName>
</protein>
<evidence type="ECO:0000256" key="1">
    <source>
        <dbReference type="ARBA" id="ARBA00008403"/>
    </source>
</evidence>
<dbReference type="GO" id="GO:0009737">
    <property type="term" value="P:response to abscisic acid"/>
    <property type="evidence" value="ECO:0007669"/>
    <property type="project" value="TreeGrafter"/>
</dbReference>